<keyword evidence="4" id="KW-1185">Reference proteome</keyword>
<evidence type="ECO:0000313" key="4">
    <source>
        <dbReference type="Proteomes" id="UP000247811"/>
    </source>
</evidence>
<dbReference type="Proteomes" id="UP000247811">
    <property type="component" value="Unassembled WGS sequence"/>
</dbReference>
<evidence type="ECO:0000256" key="1">
    <source>
        <dbReference type="SAM" id="MobiDB-lite"/>
    </source>
</evidence>
<dbReference type="EMBL" id="QJJS01000009">
    <property type="protein sequence ID" value="PXW95469.1"/>
    <property type="molecule type" value="Genomic_DNA"/>
</dbReference>
<sequence length="390" mass="42067">MTEADLVSVDRQAQLRVRVVSQQQFGEAERQAWLALEARALEPHPGLSPHFLLPALQHLEASRRGLFLMIERQTGHGRELVGLALCHGRTASAVMPAPHLALDLPRHAAQGGLLVDGRWLPEVAVQLLSSLPRNKGLVLEGLVDGGGLQQALVAAAGALGRHVEQRPPVPQGTCRVPWATLPFARTVPARSEPAQRCHQALARLGRLDWRLHQGPIPAAVVDAFLRLEHEGPHRLAGTSLLSSPADEAFFRDVVARFSTEARVVFAELTLDGDPVASLCLFGSAGRLHAFRAGSRRDLTARGAELLNEVELARRLPMLPGDWQLAEPASGQPVPATVSLVLPVGPWQQAAAWASRRVREVIERVGADRPADFTPVAGERAPAADPPARRG</sequence>
<dbReference type="GO" id="GO:0016740">
    <property type="term" value="F:transferase activity"/>
    <property type="evidence" value="ECO:0007669"/>
    <property type="project" value="UniProtKB-KW"/>
</dbReference>
<accession>A0A318GZ30</accession>
<reference evidence="3 4" key="1">
    <citation type="submission" date="2018-05" db="EMBL/GenBank/DDBJ databases">
        <title>Genomic Encyclopedia of Type Strains, Phase IV (KMG-IV): sequencing the most valuable type-strain genomes for metagenomic binning, comparative biology and taxonomic classification.</title>
        <authorList>
            <person name="Goeker M."/>
        </authorList>
    </citation>
    <scope>NUCLEOTIDE SEQUENCE [LARGE SCALE GENOMIC DNA]</scope>
    <source>
        <strain evidence="3 4">DSM 566</strain>
    </source>
</reference>
<comment type="caution">
    <text evidence="3">The sequence shown here is derived from an EMBL/GenBank/DDBJ whole genome shotgun (WGS) entry which is preliminary data.</text>
</comment>
<evidence type="ECO:0000259" key="2">
    <source>
        <dbReference type="Pfam" id="PF13480"/>
    </source>
</evidence>
<name>A0A318GZ30_9BURK</name>
<gene>
    <name evidence="3" type="ORF">C7444_10937</name>
</gene>
<organism evidence="3 4">
    <name type="scientific">Sphaerotilus hippei</name>
    <dbReference type="NCBI Taxonomy" id="744406"/>
    <lineage>
        <taxon>Bacteria</taxon>
        <taxon>Pseudomonadati</taxon>
        <taxon>Pseudomonadota</taxon>
        <taxon>Betaproteobacteria</taxon>
        <taxon>Burkholderiales</taxon>
        <taxon>Sphaerotilaceae</taxon>
        <taxon>Sphaerotilus</taxon>
    </lineage>
</organism>
<evidence type="ECO:0000313" key="3">
    <source>
        <dbReference type="EMBL" id="PXW95469.1"/>
    </source>
</evidence>
<dbReference type="InterPro" id="IPR038740">
    <property type="entry name" value="BioF2-like_GNAT_dom"/>
</dbReference>
<dbReference type="Pfam" id="PF13480">
    <property type="entry name" value="Acetyltransf_6"/>
    <property type="match status" value="1"/>
</dbReference>
<dbReference type="AlphaFoldDB" id="A0A318GZ30"/>
<proteinExistence type="predicted"/>
<feature type="domain" description="BioF2-like acetyltransferase" evidence="2">
    <location>
        <begin position="199"/>
        <end position="314"/>
    </location>
</feature>
<feature type="region of interest" description="Disordered" evidence="1">
    <location>
        <begin position="368"/>
        <end position="390"/>
    </location>
</feature>
<keyword evidence="3" id="KW-0808">Transferase</keyword>
<protein>
    <submittedName>
        <fullName evidence="3">Acetyltransferase (GNAT) family protein</fullName>
    </submittedName>
</protein>